<dbReference type="PANTHER" id="PTHR30258">
    <property type="entry name" value="TYPE II SECRETION SYSTEM PROTEIN GSPE-RELATED"/>
    <property type="match status" value="1"/>
</dbReference>
<dbReference type="Gene3D" id="3.40.50.300">
    <property type="entry name" value="P-loop containing nucleotide triphosphate hydrolases"/>
    <property type="match status" value="1"/>
</dbReference>
<comment type="caution">
    <text evidence="5">The sequence shown here is derived from an EMBL/GenBank/DDBJ whole genome shotgun (WGS) entry which is preliminary data.</text>
</comment>
<dbReference type="PANTHER" id="PTHR30258:SF2">
    <property type="entry name" value="COMG OPERON PROTEIN 1"/>
    <property type="match status" value="1"/>
</dbReference>
<evidence type="ECO:0000259" key="4">
    <source>
        <dbReference type="PROSITE" id="PS00662"/>
    </source>
</evidence>
<protein>
    <recommendedName>
        <fullName evidence="4">Bacterial type II secretion system protein E domain-containing protein</fullName>
    </recommendedName>
</protein>
<sequence length="568" mass="62879">MSKNHQSIEELINADQGEADSEESATGKFSVLQGKIKHDETERAVEADAAGRGLPYINLFGFPISPEALSLVSEETARTQAVICFFYDGERIRLASLDPENEAVKEIAAKLEKEYFCAVKFYLFSPYSLEYALKLYSALPKVRVITRGLSIKEEDLNRFSEKITSFKDLQAQIADVDITETITLLLAAAIKSDASDVHIEAEEAGIKVRYRIDGILHDAALIEKKAWPKIISRLKLLAGVKINVDEKPQDGRTSIHLRNERIDIRVSFLPTNFGESVVMRLLRASAVGLEFEMLGLRGSSFAQLKREVERPNGMIITTGPTGSGKTTTLYAILKKLNSPDTKIITAEDPIEYQLPGINQSQISANYTFAQGLRSIVRQDPDVIMVGEIRDLETAEIAIQAALTGHLVLSTIHTNDAAGTVPRLLSMGAKPFLIAPALNAMIGQRLVRKICEHCREPFVPPPDDLARVRTLLDQLPTEEKAKINPDQLAFYRGRGCDHCQDIGFKGRVGIYEIMTMNAEIEKLILSGQASEYDMRDAARKNGMITMAQDGVLKALEGITSLEEVFRVAE</sequence>
<keyword evidence="2" id="KW-0547">Nucleotide-binding</keyword>
<proteinExistence type="inferred from homology"/>
<name>A0A2G9ZKH3_9BACT</name>
<accession>A0A2G9ZKH3</accession>
<feature type="domain" description="Bacterial type II secretion system protein E" evidence="4">
    <location>
        <begin position="376"/>
        <end position="390"/>
    </location>
</feature>
<evidence type="ECO:0000313" key="5">
    <source>
        <dbReference type="EMBL" id="PIP33683.1"/>
    </source>
</evidence>
<dbReference type="InterPro" id="IPR027417">
    <property type="entry name" value="P-loop_NTPase"/>
</dbReference>
<dbReference type="EMBL" id="PCSD01000073">
    <property type="protein sequence ID" value="PIP33683.1"/>
    <property type="molecule type" value="Genomic_DNA"/>
</dbReference>
<evidence type="ECO:0000313" key="6">
    <source>
        <dbReference type="Proteomes" id="UP000230729"/>
    </source>
</evidence>
<dbReference type="AlphaFoldDB" id="A0A2G9ZKH3"/>
<evidence type="ECO:0000256" key="3">
    <source>
        <dbReference type="ARBA" id="ARBA00022840"/>
    </source>
</evidence>
<evidence type="ECO:0000256" key="2">
    <source>
        <dbReference type="ARBA" id="ARBA00022741"/>
    </source>
</evidence>
<dbReference type="InterPro" id="IPR001482">
    <property type="entry name" value="T2SS/T4SS_dom"/>
</dbReference>
<dbReference type="Proteomes" id="UP000230729">
    <property type="component" value="Unassembled WGS sequence"/>
</dbReference>
<dbReference type="InterPro" id="IPR037257">
    <property type="entry name" value="T2SS_E_N_sf"/>
</dbReference>
<keyword evidence="3" id="KW-0067">ATP-binding</keyword>
<dbReference type="GO" id="GO:0016887">
    <property type="term" value="F:ATP hydrolysis activity"/>
    <property type="evidence" value="ECO:0007669"/>
    <property type="project" value="TreeGrafter"/>
</dbReference>
<dbReference type="Pfam" id="PF05157">
    <property type="entry name" value="MshEN"/>
    <property type="match status" value="1"/>
</dbReference>
<dbReference type="SUPFAM" id="SSF52540">
    <property type="entry name" value="P-loop containing nucleoside triphosphate hydrolases"/>
    <property type="match status" value="1"/>
</dbReference>
<dbReference type="GO" id="GO:0005886">
    <property type="term" value="C:plasma membrane"/>
    <property type="evidence" value="ECO:0007669"/>
    <property type="project" value="TreeGrafter"/>
</dbReference>
<dbReference type="Gene3D" id="3.30.450.90">
    <property type="match status" value="1"/>
</dbReference>
<gene>
    <name evidence="5" type="ORF">COX22_03110</name>
</gene>
<dbReference type="PROSITE" id="PS00662">
    <property type="entry name" value="T2SP_E"/>
    <property type="match status" value="1"/>
</dbReference>
<dbReference type="GO" id="GO:0005524">
    <property type="term" value="F:ATP binding"/>
    <property type="evidence" value="ECO:0007669"/>
    <property type="project" value="UniProtKB-KW"/>
</dbReference>
<dbReference type="CDD" id="cd01129">
    <property type="entry name" value="PulE-GspE-like"/>
    <property type="match status" value="1"/>
</dbReference>
<reference evidence="5 6" key="1">
    <citation type="submission" date="2017-09" db="EMBL/GenBank/DDBJ databases">
        <title>Depth-based differentiation of microbial function through sediment-hosted aquifers and enrichment of novel symbionts in the deep terrestrial subsurface.</title>
        <authorList>
            <person name="Probst A.J."/>
            <person name="Ladd B."/>
            <person name="Jarett J.K."/>
            <person name="Geller-Mcgrath D.E."/>
            <person name="Sieber C.M."/>
            <person name="Emerson J.B."/>
            <person name="Anantharaman K."/>
            <person name="Thomas B.C."/>
            <person name="Malmstrom R."/>
            <person name="Stieglmeier M."/>
            <person name="Klingl A."/>
            <person name="Woyke T."/>
            <person name="Ryan C.M."/>
            <person name="Banfield J.F."/>
        </authorList>
    </citation>
    <scope>NUCLEOTIDE SEQUENCE [LARGE SCALE GENOMIC DNA]</scope>
    <source>
        <strain evidence="5">CG23_combo_of_CG06-09_8_20_14_all_49_15</strain>
    </source>
</reference>
<evidence type="ECO:0000256" key="1">
    <source>
        <dbReference type="ARBA" id="ARBA00006611"/>
    </source>
</evidence>
<dbReference type="Pfam" id="PF00437">
    <property type="entry name" value="T2SSE"/>
    <property type="match status" value="1"/>
</dbReference>
<comment type="similarity">
    <text evidence="1">Belongs to the GSP E family.</text>
</comment>
<dbReference type="InterPro" id="IPR007831">
    <property type="entry name" value="T2SS_GspE_N"/>
</dbReference>
<organism evidence="5 6">
    <name type="scientific">Candidatus Falkowbacteria bacterium CG23_combo_of_CG06-09_8_20_14_all_49_15</name>
    <dbReference type="NCBI Taxonomy" id="1974572"/>
    <lineage>
        <taxon>Bacteria</taxon>
        <taxon>Candidatus Falkowiibacteriota</taxon>
    </lineage>
</organism>
<dbReference type="SUPFAM" id="SSF160246">
    <property type="entry name" value="EspE N-terminal domain-like"/>
    <property type="match status" value="1"/>
</dbReference>
<dbReference type="FunFam" id="3.40.50.300:FF:000398">
    <property type="entry name" value="Type IV pilus assembly ATPase PilB"/>
    <property type="match status" value="1"/>
</dbReference>